<dbReference type="Gene3D" id="3.40.50.300">
    <property type="entry name" value="P-loop containing nucleotide triphosphate hydrolases"/>
    <property type="match status" value="1"/>
</dbReference>
<dbReference type="Pfam" id="PF01121">
    <property type="entry name" value="CoaE"/>
    <property type="match status" value="2"/>
</dbReference>
<evidence type="ECO:0000313" key="4">
    <source>
        <dbReference type="EMBL" id="CAF9915768.1"/>
    </source>
</evidence>
<dbReference type="PANTHER" id="PTHR10695:SF46">
    <property type="entry name" value="BIFUNCTIONAL COENZYME A SYNTHASE-RELATED"/>
    <property type="match status" value="1"/>
</dbReference>
<dbReference type="Proteomes" id="UP000664521">
    <property type="component" value="Unassembled WGS sequence"/>
</dbReference>
<accession>A0A8H3F1D4</accession>
<dbReference type="GO" id="GO:0004140">
    <property type="term" value="F:dephospho-CoA kinase activity"/>
    <property type="evidence" value="ECO:0007669"/>
    <property type="project" value="InterPro"/>
</dbReference>
<dbReference type="HAMAP" id="MF_00376">
    <property type="entry name" value="Dephospho_CoA_kinase"/>
    <property type="match status" value="1"/>
</dbReference>
<dbReference type="SUPFAM" id="SSF52540">
    <property type="entry name" value="P-loop containing nucleoside triphosphate hydrolases"/>
    <property type="match status" value="1"/>
</dbReference>
<dbReference type="GO" id="GO:0005524">
    <property type="term" value="F:ATP binding"/>
    <property type="evidence" value="ECO:0007669"/>
    <property type="project" value="UniProtKB-KW"/>
</dbReference>
<keyword evidence="1" id="KW-0547">Nucleotide-binding</keyword>
<dbReference type="OrthoDB" id="247245at2759"/>
<feature type="compositionally biased region" description="Pro residues" evidence="3">
    <location>
        <begin position="105"/>
        <end position="134"/>
    </location>
</feature>
<keyword evidence="2" id="KW-0067">ATP-binding</keyword>
<name>A0A8H3F1D4_9LECA</name>
<evidence type="ECO:0000313" key="5">
    <source>
        <dbReference type="Proteomes" id="UP000664521"/>
    </source>
</evidence>
<dbReference type="InterPro" id="IPR027417">
    <property type="entry name" value="P-loop_NTPase"/>
</dbReference>
<reference evidence="4" key="1">
    <citation type="submission" date="2021-03" db="EMBL/GenBank/DDBJ databases">
        <authorList>
            <person name="Tagirdzhanova G."/>
        </authorList>
    </citation>
    <scope>NUCLEOTIDE SEQUENCE</scope>
</reference>
<evidence type="ECO:0008006" key="6">
    <source>
        <dbReference type="Google" id="ProtNLM"/>
    </source>
</evidence>
<organism evidence="4 5">
    <name type="scientific">Heterodermia speciosa</name>
    <dbReference type="NCBI Taxonomy" id="116794"/>
    <lineage>
        <taxon>Eukaryota</taxon>
        <taxon>Fungi</taxon>
        <taxon>Dikarya</taxon>
        <taxon>Ascomycota</taxon>
        <taxon>Pezizomycotina</taxon>
        <taxon>Lecanoromycetes</taxon>
        <taxon>OSLEUM clade</taxon>
        <taxon>Lecanoromycetidae</taxon>
        <taxon>Caliciales</taxon>
        <taxon>Physciaceae</taxon>
        <taxon>Heterodermia</taxon>
    </lineage>
</organism>
<feature type="region of interest" description="Disordered" evidence="3">
    <location>
        <begin position="101"/>
        <end position="145"/>
    </location>
</feature>
<dbReference type="PROSITE" id="PS51219">
    <property type="entry name" value="DPCK"/>
    <property type="match status" value="1"/>
</dbReference>
<proteinExistence type="inferred from homology"/>
<comment type="caution">
    <text evidence="4">The sequence shown here is derived from an EMBL/GenBank/DDBJ whole genome shotgun (WGS) entry which is preliminary data.</text>
</comment>
<dbReference type="PANTHER" id="PTHR10695">
    <property type="entry name" value="DEPHOSPHO-COA KINASE-RELATED"/>
    <property type="match status" value="1"/>
</dbReference>
<dbReference type="AlphaFoldDB" id="A0A8H3F1D4"/>
<evidence type="ECO:0000256" key="1">
    <source>
        <dbReference type="ARBA" id="ARBA00022741"/>
    </source>
</evidence>
<dbReference type="GO" id="GO:0015937">
    <property type="term" value="P:coenzyme A biosynthetic process"/>
    <property type="evidence" value="ECO:0007669"/>
    <property type="project" value="InterPro"/>
</dbReference>
<dbReference type="InterPro" id="IPR001977">
    <property type="entry name" value="Depp_CoAkinase"/>
</dbReference>
<dbReference type="EMBL" id="CAJPDS010000016">
    <property type="protein sequence ID" value="CAF9915768.1"/>
    <property type="molecule type" value="Genomic_DNA"/>
</dbReference>
<dbReference type="CDD" id="cd02022">
    <property type="entry name" value="DPCK"/>
    <property type="match status" value="1"/>
</dbReference>
<evidence type="ECO:0000256" key="3">
    <source>
        <dbReference type="SAM" id="MobiDB-lite"/>
    </source>
</evidence>
<protein>
    <recommendedName>
        <fullName evidence="6">Dephospho-CoA kinase</fullName>
    </recommendedName>
</protein>
<sequence length="340" mass="37927">MDHREVQHLEILPSPHPLHIEIPQPAKVNSILSLTTASVSFTMLLIGLTGNIATGKSTVSRILSSPPYSLPLIDADLLAREVVLPGTPAYRKIIDHFGPTTPDLLLPPTPPSEPQSPPPPPPQSQPQPPSPPTTPSQSTPRPLDRAALGRRVFGSTPDRQRDRAVLNSIIHPAVRWAIFYKILYYYLRGHWAIVLDIPLLYESALDPYVSFILLVASRPETQMRRLRSRDPHLSAKEAEDRVGSQMGMEEKVGRTGARGGGRGVVVWNEGGREELGERVGEVVRGLEGGGRRGVWGWWLWGSPYVAVAVAGWEVWRGWTGRQEWEARKKRRIEKRELIKL</sequence>
<gene>
    <name evidence="4" type="ORF">HETSPECPRED_002578</name>
</gene>
<evidence type="ECO:0000256" key="2">
    <source>
        <dbReference type="ARBA" id="ARBA00022840"/>
    </source>
</evidence>
<keyword evidence="5" id="KW-1185">Reference proteome</keyword>